<evidence type="ECO:0000313" key="1">
    <source>
        <dbReference type="EMBL" id="CAG8660618.1"/>
    </source>
</evidence>
<sequence length="69" mass="8189">MMLKIDEAKNHVTQNHELILEITPTTYLRKIQKKLTTHSKKNTQEKPTTYSRKNLLPTQEKQYPHSSKK</sequence>
<accession>A0ACA9NQ31</accession>
<reference evidence="1" key="1">
    <citation type="submission" date="2021-06" db="EMBL/GenBank/DDBJ databases">
        <authorList>
            <person name="Kallberg Y."/>
            <person name="Tangrot J."/>
            <person name="Rosling A."/>
        </authorList>
    </citation>
    <scope>NUCLEOTIDE SEQUENCE</scope>
    <source>
        <strain evidence="1">AU212A</strain>
    </source>
</reference>
<gene>
    <name evidence="1" type="ORF">SCALOS_LOCUS9015</name>
</gene>
<dbReference type="EMBL" id="CAJVPM010026085">
    <property type="protein sequence ID" value="CAG8660618.1"/>
    <property type="molecule type" value="Genomic_DNA"/>
</dbReference>
<protein>
    <submittedName>
        <fullName evidence="1">3347_t:CDS:1</fullName>
    </submittedName>
</protein>
<proteinExistence type="predicted"/>
<comment type="caution">
    <text evidence="1">The sequence shown here is derived from an EMBL/GenBank/DDBJ whole genome shotgun (WGS) entry which is preliminary data.</text>
</comment>
<keyword evidence="2" id="KW-1185">Reference proteome</keyword>
<evidence type="ECO:0000313" key="2">
    <source>
        <dbReference type="Proteomes" id="UP000789860"/>
    </source>
</evidence>
<feature type="non-terminal residue" evidence="1">
    <location>
        <position position="69"/>
    </location>
</feature>
<dbReference type="Proteomes" id="UP000789860">
    <property type="component" value="Unassembled WGS sequence"/>
</dbReference>
<organism evidence="1 2">
    <name type="scientific">Scutellospora calospora</name>
    <dbReference type="NCBI Taxonomy" id="85575"/>
    <lineage>
        <taxon>Eukaryota</taxon>
        <taxon>Fungi</taxon>
        <taxon>Fungi incertae sedis</taxon>
        <taxon>Mucoromycota</taxon>
        <taxon>Glomeromycotina</taxon>
        <taxon>Glomeromycetes</taxon>
        <taxon>Diversisporales</taxon>
        <taxon>Gigasporaceae</taxon>
        <taxon>Scutellospora</taxon>
    </lineage>
</organism>
<name>A0ACA9NQ31_9GLOM</name>